<organism evidence="3 4">
    <name type="scientific">candidate division WOR-3 bacterium</name>
    <dbReference type="NCBI Taxonomy" id="2052148"/>
    <lineage>
        <taxon>Bacteria</taxon>
        <taxon>Bacteria division WOR-3</taxon>
    </lineage>
</organism>
<dbReference type="GO" id="GO:0030976">
    <property type="term" value="F:thiamine pyrophosphate binding"/>
    <property type="evidence" value="ECO:0007669"/>
    <property type="project" value="InterPro"/>
</dbReference>
<keyword evidence="1" id="KW-0560">Oxidoreductase</keyword>
<dbReference type="GO" id="GO:0016625">
    <property type="term" value="F:oxidoreductase activity, acting on the aldehyde or oxo group of donors, iron-sulfur protein as acceptor"/>
    <property type="evidence" value="ECO:0007669"/>
    <property type="project" value="UniProtKB-ARBA"/>
</dbReference>
<sequence>MNPNQLLGKRGTTDSHPMEGFLRMDRMPHIWCSTCGLGTCLTAFIAAAQESAIPREDIVVVSGIGCTGRAAGYLKYDSFHTTHGRALPYATGLKVASPRLKVCVISGDGDLVSIGGNHLIHAARRNMDMTVICVNNFNYAMTGGQAAPSTPQGASATTAPYGAFERPFNFPFLVDSCGATYVARWTALHVRQLTIAIKEALLHRGFSFIEVISPCPTVYGRRNRLGSGLDLMKFYHDHSITKNFASTRECDIKFQQDIIVGKFVQRDEPTFLDAMDAQMKKTLGAKFVPYVGPMDPARDMTESSHDSDRVPKPK</sequence>
<dbReference type="SUPFAM" id="SSF52518">
    <property type="entry name" value="Thiamin diphosphate-binding fold (THDP-binding)"/>
    <property type="match status" value="1"/>
</dbReference>
<evidence type="ECO:0000256" key="1">
    <source>
        <dbReference type="ARBA" id="ARBA00023002"/>
    </source>
</evidence>
<protein>
    <submittedName>
        <fullName evidence="3">2-oxoacid:ferredoxin oxidoreductase subunit beta</fullName>
    </submittedName>
</protein>
<dbReference type="GO" id="GO:0045333">
    <property type="term" value="P:cellular respiration"/>
    <property type="evidence" value="ECO:0007669"/>
    <property type="project" value="UniProtKB-ARBA"/>
</dbReference>
<dbReference type="AlphaFoldDB" id="A0A938BPI9"/>
<evidence type="ECO:0000313" key="4">
    <source>
        <dbReference type="Proteomes" id="UP000779900"/>
    </source>
</evidence>
<proteinExistence type="predicted"/>
<evidence type="ECO:0000259" key="2">
    <source>
        <dbReference type="Pfam" id="PF02775"/>
    </source>
</evidence>
<evidence type="ECO:0000313" key="3">
    <source>
        <dbReference type="EMBL" id="MBM3331226.1"/>
    </source>
</evidence>
<dbReference type="Proteomes" id="UP000779900">
    <property type="component" value="Unassembled WGS sequence"/>
</dbReference>
<dbReference type="InterPro" id="IPR011766">
    <property type="entry name" value="TPP_enzyme_TPP-bd"/>
</dbReference>
<reference evidence="3" key="1">
    <citation type="submission" date="2019-03" db="EMBL/GenBank/DDBJ databases">
        <title>Lake Tanganyika Metagenome-Assembled Genomes (MAGs).</title>
        <authorList>
            <person name="Tran P."/>
        </authorList>
    </citation>
    <scope>NUCLEOTIDE SEQUENCE</scope>
    <source>
        <strain evidence="3">K_DeepCast_150m_m2_040</strain>
    </source>
</reference>
<dbReference type="Pfam" id="PF02775">
    <property type="entry name" value="TPP_enzyme_C"/>
    <property type="match status" value="1"/>
</dbReference>
<dbReference type="CDD" id="cd03375">
    <property type="entry name" value="TPP_OGFOR"/>
    <property type="match status" value="1"/>
</dbReference>
<dbReference type="InterPro" id="IPR029061">
    <property type="entry name" value="THDP-binding"/>
</dbReference>
<dbReference type="Gene3D" id="3.40.50.970">
    <property type="match status" value="1"/>
</dbReference>
<comment type="caution">
    <text evidence="3">The sequence shown here is derived from an EMBL/GenBank/DDBJ whole genome shotgun (WGS) entry which is preliminary data.</text>
</comment>
<gene>
    <name evidence="3" type="ORF">FJY68_05150</name>
</gene>
<dbReference type="PANTHER" id="PTHR48084:SF1">
    <property type="entry name" value="2-OXOGLUTARATE SYNTHASE SUBUNIT KORB"/>
    <property type="match status" value="1"/>
</dbReference>
<accession>A0A938BPI9</accession>
<feature type="domain" description="Thiamine pyrophosphate enzyme TPP-binding" evidence="2">
    <location>
        <begin position="66"/>
        <end position="211"/>
    </location>
</feature>
<dbReference type="InterPro" id="IPR051457">
    <property type="entry name" value="2-oxoacid:Fd_oxidoreductase"/>
</dbReference>
<dbReference type="PANTHER" id="PTHR48084">
    <property type="entry name" value="2-OXOGLUTARATE OXIDOREDUCTASE SUBUNIT KORB-RELATED"/>
    <property type="match status" value="1"/>
</dbReference>
<dbReference type="EMBL" id="VGIR01000023">
    <property type="protein sequence ID" value="MBM3331226.1"/>
    <property type="molecule type" value="Genomic_DNA"/>
</dbReference>
<name>A0A938BPI9_UNCW3</name>